<protein>
    <submittedName>
        <fullName evidence="2">Uncharacterized protein</fullName>
    </submittedName>
</protein>
<dbReference type="AlphaFoldDB" id="W6JTL4"/>
<sequence length="115" mass="13116">MDNEIAVTREVRHGYRRHVIFDIVGVVSPYVAGHPPKQDRSLWPPILQIAMAVAILGLARWADLHASQVISVDQWAYNSLAAVLYVFGVLWTPFAIYSLIRVLRNRRRDDGPILR</sequence>
<evidence type="ECO:0000313" key="3">
    <source>
        <dbReference type="Proteomes" id="UP000035763"/>
    </source>
</evidence>
<keyword evidence="3" id="KW-1185">Reference proteome</keyword>
<keyword evidence="1" id="KW-0812">Transmembrane</keyword>
<dbReference type="Proteomes" id="UP000035763">
    <property type="component" value="Unassembled WGS sequence"/>
</dbReference>
<comment type="caution">
    <text evidence="2">The sequence shown here is derived from an EMBL/GenBank/DDBJ whole genome shotgun (WGS) entry which is preliminary data.</text>
</comment>
<keyword evidence="1" id="KW-1133">Transmembrane helix</keyword>
<reference evidence="2 3" key="1">
    <citation type="journal article" date="2013" name="ISME J.">
        <title>A metabolic model for members of the genus Tetrasphaera involved in enhanced biological phosphorus removal.</title>
        <authorList>
            <person name="Kristiansen R."/>
            <person name="Nguyen H.T.T."/>
            <person name="Saunders A.M."/>
            <person name="Nielsen J.L."/>
            <person name="Wimmer R."/>
            <person name="Le V.Q."/>
            <person name="McIlroy S.J."/>
            <person name="Petrovski S."/>
            <person name="Seviour R.J."/>
            <person name="Calteau A."/>
            <person name="Nielsen K.L."/>
            <person name="Nielsen P.H."/>
        </authorList>
    </citation>
    <scope>NUCLEOTIDE SEQUENCE [LARGE SCALE GENOMIC DNA]</scope>
    <source>
        <strain evidence="2 3">Ben110</strain>
    </source>
</reference>
<name>W6JTL4_9MICO</name>
<proteinExistence type="predicted"/>
<feature type="transmembrane region" description="Helical" evidence="1">
    <location>
        <begin position="42"/>
        <end position="62"/>
    </location>
</feature>
<evidence type="ECO:0000256" key="1">
    <source>
        <dbReference type="SAM" id="Phobius"/>
    </source>
</evidence>
<feature type="transmembrane region" description="Helical" evidence="1">
    <location>
        <begin position="82"/>
        <end position="100"/>
    </location>
</feature>
<evidence type="ECO:0000313" key="2">
    <source>
        <dbReference type="EMBL" id="CCH72658.1"/>
    </source>
</evidence>
<organism evidence="2 3">
    <name type="scientific">Nostocoides australiense Ben110</name>
    <dbReference type="NCBI Taxonomy" id="1193182"/>
    <lineage>
        <taxon>Bacteria</taxon>
        <taxon>Bacillati</taxon>
        <taxon>Actinomycetota</taxon>
        <taxon>Actinomycetes</taxon>
        <taxon>Micrococcales</taxon>
        <taxon>Intrasporangiaceae</taxon>
        <taxon>Nostocoides</taxon>
    </lineage>
</organism>
<gene>
    <name evidence="2" type="ORF">BN11_1860007</name>
</gene>
<accession>W6JTL4</accession>
<dbReference type="EMBL" id="CAJA01000097">
    <property type="protein sequence ID" value="CCH72658.1"/>
    <property type="molecule type" value="Genomic_DNA"/>
</dbReference>
<keyword evidence="1" id="KW-0472">Membrane</keyword>